<dbReference type="EMBL" id="BPLQ01011454">
    <property type="protein sequence ID" value="GIY58081.1"/>
    <property type="molecule type" value="Genomic_DNA"/>
</dbReference>
<keyword evidence="3" id="KW-1185">Reference proteome</keyword>
<protein>
    <submittedName>
        <fullName evidence="2">Uncharacterized protein</fullName>
    </submittedName>
</protein>
<name>A0AAV4UK29_9ARAC</name>
<reference evidence="2 3" key="1">
    <citation type="submission" date="2021-06" db="EMBL/GenBank/DDBJ databases">
        <title>Caerostris darwini draft genome.</title>
        <authorList>
            <person name="Kono N."/>
            <person name="Arakawa K."/>
        </authorList>
    </citation>
    <scope>NUCLEOTIDE SEQUENCE [LARGE SCALE GENOMIC DNA]</scope>
</reference>
<feature type="region of interest" description="Disordered" evidence="1">
    <location>
        <begin position="32"/>
        <end position="51"/>
    </location>
</feature>
<gene>
    <name evidence="2" type="ORF">CDAR_74401</name>
</gene>
<evidence type="ECO:0000313" key="2">
    <source>
        <dbReference type="EMBL" id="GIY58081.1"/>
    </source>
</evidence>
<feature type="compositionally biased region" description="Basic and acidic residues" evidence="1">
    <location>
        <begin position="1"/>
        <end position="10"/>
    </location>
</feature>
<feature type="compositionally biased region" description="Low complexity" evidence="1">
    <location>
        <begin position="39"/>
        <end position="50"/>
    </location>
</feature>
<dbReference type="AlphaFoldDB" id="A0AAV4UK29"/>
<evidence type="ECO:0000313" key="3">
    <source>
        <dbReference type="Proteomes" id="UP001054837"/>
    </source>
</evidence>
<comment type="caution">
    <text evidence="2">The sequence shown here is derived from an EMBL/GenBank/DDBJ whole genome shotgun (WGS) entry which is preliminary data.</text>
</comment>
<sequence>MVRNCPRAEEEVLPLRTQRKLHDTANEKIPGISLHQSEEPSSFSPQSIQQGTPWTKAEVLALRTQGKLHEIANEKISGIYLHQSEEPSFILPKSIQRGAMKPFLLSITKGHGELQANIESCCCVCIAFHLEHDLQSLQLPPCRASTMIPTNSRSSTPKYLPHSSPPLLLCSCKCFDSCP</sequence>
<evidence type="ECO:0000256" key="1">
    <source>
        <dbReference type="SAM" id="MobiDB-lite"/>
    </source>
</evidence>
<accession>A0AAV4UK29</accession>
<proteinExistence type="predicted"/>
<feature type="region of interest" description="Disordered" evidence="1">
    <location>
        <begin position="1"/>
        <end position="20"/>
    </location>
</feature>
<dbReference type="Proteomes" id="UP001054837">
    <property type="component" value="Unassembled WGS sequence"/>
</dbReference>
<organism evidence="2 3">
    <name type="scientific">Caerostris darwini</name>
    <dbReference type="NCBI Taxonomy" id="1538125"/>
    <lineage>
        <taxon>Eukaryota</taxon>
        <taxon>Metazoa</taxon>
        <taxon>Ecdysozoa</taxon>
        <taxon>Arthropoda</taxon>
        <taxon>Chelicerata</taxon>
        <taxon>Arachnida</taxon>
        <taxon>Araneae</taxon>
        <taxon>Araneomorphae</taxon>
        <taxon>Entelegynae</taxon>
        <taxon>Araneoidea</taxon>
        <taxon>Araneidae</taxon>
        <taxon>Caerostris</taxon>
    </lineage>
</organism>